<keyword evidence="11" id="KW-1185">Reference proteome</keyword>
<feature type="repeat" description="TPR" evidence="7">
    <location>
        <begin position="342"/>
        <end position="375"/>
    </location>
</feature>
<dbReference type="GO" id="GO:0005788">
    <property type="term" value="C:endoplasmic reticulum lumen"/>
    <property type="evidence" value="ECO:0007669"/>
    <property type="project" value="UniProtKB-SubCell"/>
</dbReference>
<evidence type="ECO:0000256" key="1">
    <source>
        <dbReference type="ARBA" id="ARBA00004319"/>
    </source>
</evidence>
<dbReference type="SUPFAM" id="SSF46565">
    <property type="entry name" value="Chaperone J-domain"/>
    <property type="match status" value="1"/>
</dbReference>
<dbReference type="SMART" id="SM00028">
    <property type="entry name" value="TPR"/>
    <property type="match status" value="7"/>
</dbReference>
<protein>
    <recommendedName>
        <fullName evidence="6">Tetratricopeptide repeat and J domain-containing co-chaperone DNJ1</fullName>
    </recommendedName>
</protein>
<dbReference type="InterPro" id="IPR051727">
    <property type="entry name" value="DnaJ_C3_Co-chaperones"/>
</dbReference>
<dbReference type="SMART" id="SM00271">
    <property type="entry name" value="DnaJ"/>
    <property type="match status" value="1"/>
</dbReference>
<sequence length="515" mass="59634">MKVQVPCFFLALLPFFLSSTFAFNDKSKQLFDEGNEYFIKGNYDEALKSFDDAIKLDSENHWFIFKRAATNMHLKRNSAAVQDFTKILNLRPDFEPALLQRAKIYLNEGSFFDAEKDLQKILDNEEASNTLKNVGLAKELVTEAENASEAKDYVKCIEKISEAIRISLKSPSLRSIRAKCHLEKGEVEEGVRDLTTISQLTPDDPNLLIRLCRLNYFSLYNFEQARNNLKQCMRYDPEHKACKNLHRLIKKIEKEVTRINNDIQQQRWLLAINKLIGTASNKWQGLITEVENELKNMNEGIQKKELKIKLYSLTCKAYQQSKNSQKALKWCSDTLKMDENNVDALISRAETYIDMEDYESAINDYNKANELTQDQEINSSVRKRLSFAHKLLKQSKKKDYYKILGVSRSADKREIKKAYRKLAHEWHPDKYRGDLSEDQVATKMSSINEAYEVLMNDELRARFDNGDDPNDPNGGNQPFFYHDFMQFGNGFHFAGFPFGGGDGNGEGHQFKFHFN</sequence>
<dbReference type="InterPro" id="IPR001623">
    <property type="entry name" value="DnaJ_domain"/>
</dbReference>
<evidence type="ECO:0000256" key="2">
    <source>
        <dbReference type="ARBA" id="ARBA00022729"/>
    </source>
</evidence>
<dbReference type="OrthoDB" id="1726119at2759"/>
<evidence type="ECO:0000256" key="4">
    <source>
        <dbReference type="ARBA" id="ARBA00022803"/>
    </source>
</evidence>
<dbReference type="Proteomes" id="UP000789706">
    <property type="component" value="Unassembled WGS sequence"/>
</dbReference>
<evidence type="ECO:0000313" key="10">
    <source>
        <dbReference type="EMBL" id="CAG8507170.1"/>
    </source>
</evidence>
<dbReference type="Gene3D" id="1.25.40.10">
    <property type="entry name" value="Tetratricopeptide repeat domain"/>
    <property type="match status" value="1"/>
</dbReference>
<reference evidence="10" key="1">
    <citation type="submission" date="2021-06" db="EMBL/GenBank/DDBJ databases">
        <authorList>
            <person name="Kallberg Y."/>
            <person name="Tangrot J."/>
            <person name="Rosling A."/>
        </authorList>
    </citation>
    <scope>NUCLEOTIDE SEQUENCE</scope>
    <source>
        <strain evidence="10">AZ414A</strain>
    </source>
</reference>
<gene>
    <name evidence="10" type="ORF">DEBURN_LOCUS4985</name>
</gene>
<evidence type="ECO:0000256" key="3">
    <source>
        <dbReference type="ARBA" id="ARBA00022737"/>
    </source>
</evidence>
<dbReference type="PANTHER" id="PTHR44140">
    <property type="entry name" value="LD25575P"/>
    <property type="match status" value="1"/>
</dbReference>
<keyword evidence="4 7" id="KW-0802">TPR repeat</keyword>
<feature type="domain" description="J" evidence="9">
    <location>
        <begin position="399"/>
        <end position="467"/>
    </location>
</feature>
<name>A0A9N9F3Z2_9GLOM</name>
<dbReference type="AlphaFoldDB" id="A0A9N9F3Z2"/>
<dbReference type="InterPro" id="IPR011990">
    <property type="entry name" value="TPR-like_helical_dom_sf"/>
</dbReference>
<dbReference type="Pfam" id="PF13414">
    <property type="entry name" value="TPR_11"/>
    <property type="match status" value="1"/>
</dbReference>
<dbReference type="FunFam" id="1.25.40.10:FF:000224">
    <property type="entry name" value="DnaJ and TPR domain protein"/>
    <property type="match status" value="1"/>
</dbReference>
<dbReference type="InterPro" id="IPR019734">
    <property type="entry name" value="TPR_rpt"/>
</dbReference>
<feature type="signal peptide" evidence="8">
    <location>
        <begin position="1"/>
        <end position="22"/>
    </location>
</feature>
<keyword evidence="2 8" id="KW-0732">Signal</keyword>
<evidence type="ECO:0000313" key="11">
    <source>
        <dbReference type="Proteomes" id="UP000789706"/>
    </source>
</evidence>
<feature type="chain" id="PRO_5040187467" description="Tetratricopeptide repeat and J domain-containing co-chaperone DNJ1" evidence="8">
    <location>
        <begin position="23"/>
        <end position="515"/>
    </location>
</feature>
<proteinExistence type="predicted"/>
<evidence type="ECO:0000256" key="6">
    <source>
        <dbReference type="ARBA" id="ARBA00073740"/>
    </source>
</evidence>
<comment type="caution">
    <text evidence="10">The sequence shown here is derived from an EMBL/GenBank/DDBJ whole genome shotgun (WGS) entry which is preliminary data.</text>
</comment>
<evidence type="ECO:0000259" key="9">
    <source>
        <dbReference type="PROSITE" id="PS50076"/>
    </source>
</evidence>
<dbReference type="InterPro" id="IPR036869">
    <property type="entry name" value="J_dom_sf"/>
</dbReference>
<dbReference type="Gene3D" id="1.10.287.110">
    <property type="entry name" value="DnaJ domain"/>
    <property type="match status" value="1"/>
</dbReference>
<dbReference type="SUPFAM" id="SSF48452">
    <property type="entry name" value="TPR-like"/>
    <property type="match status" value="2"/>
</dbReference>
<dbReference type="GO" id="GO:0051087">
    <property type="term" value="F:protein-folding chaperone binding"/>
    <property type="evidence" value="ECO:0007669"/>
    <property type="project" value="TreeGrafter"/>
</dbReference>
<dbReference type="PROSITE" id="PS50076">
    <property type="entry name" value="DNAJ_2"/>
    <property type="match status" value="1"/>
</dbReference>
<organism evidence="10 11">
    <name type="scientific">Diversispora eburnea</name>
    <dbReference type="NCBI Taxonomy" id="1213867"/>
    <lineage>
        <taxon>Eukaryota</taxon>
        <taxon>Fungi</taxon>
        <taxon>Fungi incertae sedis</taxon>
        <taxon>Mucoromycota</taxon>
        <taxon>Glomeromycotina</taxon>
        <taxon>Glomeromycetes</taxon>
        <taxon>Diversisporales</taxon>
        <taxon>Diversisporaceae</taxon>
        <taxon>Diversispora</taxon>
    </lineage>
</organism>
<feature type="repeat" description="TPR" evidence="7">
    <location>
        <begin position="27"/>
        <end position="60"/>
    </location>
</feature>
<dbReference type="Pfam" id="PF00226">
    <property type="entry name" value="DnaJ"/>
    <property type="match status" value="1"/>
</dbReference>
<dbReference type="PRINTS" id="PR00625">
    <property type="entry name" value="JDOMAIN"/>
</dbReference>
<accession>A0A9N9F3Z2</accession>
<keyword evidence="5" id="KW-0256">Endoplasmic reticulum</keyword>
<dbReference type="PANTHER" id="PTHR44140:SF2">
    <property type="entry name" value="LD25575P"/>
    <property type="match status" value="1"/>
</dbReference>
<dbReference type="GO" id="GO:0051787">
    <property type="term" value="F:misfolded protein binding"/>
    <property type="evidence" value="ECO:0007669"/>
    <property type="project" value="TreeGrafter"/>
</dbReference>
<dbReference type="EMBL" id="CAJVPK010000414">
    <property type="protein sequence ID" value="CAG8507170.1"/>
    <property type="molecule type" value="Genomic_DNA"/>
</dbReference>
<comment type="subcellular location">
    <subcellularLocation>
        <location evidence="1">Endoplasmic reticulum lumen</location>
    </subcellularLocation>
</comment>
<evidence type="ECO:0000256" key="5">
    <source>
        <dbReference type="ARBA" id="ARBA00022824"/>
    </source>
</evidence>
<evidence type="ECO:0000256" key="8">
    <source>
        <dbReference type="SAM" id="SignalP"/>
    </source>
</evidence>
<evidence type="ECO:0000256" key="7">
    <source>
        <dbReference type="PROSITE-ProRule" id="PRU00339"/>
    </source>
</evidence>
<dbReference type="GO" id="GO:0034975">
    <property type="term" value="P:protein folding in endoplasmic reticulum"/>
    <property type="evidence" value="ECO:0007669"/>
    <property type="project" value="TreeGrafter"/>
</dbReference>
<dbReference type="CDD" id="cd06257">
    <property type="entry name" value="DnaJ"/>
    <property type="match status" value="1"/>
</dbReference>
<keyword evidence="3" id="KW-0677">Repeat</keyword>
<dbReference type="PROSITE" id="PS50005">
    <property type="entry name" value="TPR"/>
    <property type="match status" value="2"/>
</dbReference>
<dbReference type="Pfam" id="PF13181">
    <property type="entry name" value="TPR_8"/>
    <property type="match status" value="1"/>
</dbReference>